<dbReference type="Proteomes" id="UP000295070">
    <property type="component" value="Chromosome 4"/>
</dbReference>
<gene>
    <name evidence="2" type="ORF">EPR50_G00033720</name>
</gene>
<feature type="compositionally biased region" description="Basic and acidic residues" evidence="1">
    <location>
        <begin position="52"/>
        <end position="61"/>
    </location>
</feature>
<proteinExistence type="predicted"/>
<reference evidence="2 3" key="1">
    <citation type="submission" date="2019-01" db="EMBL/GenBank/DDBJ databases">
        <title>A chromosome-scale genome assembly of the yellow perch, Perca flavescens.</title>
        <authorList>
            <person name="Feron R."/>
            <person name="Morvezen R."/>
            <person name="Bestin A."/>
            <person name="Haffray P."/>
            <person name="Klopp C."/>
            <person name="Zahm M."/>
            <person name="Cabau C."/>
            <person name="Roques C."/>
            <person name="Donnadieu C."/>
            <person name="Bouchez O."/>
            <person name="Christie M."/>
            <person name="Larson W."/>
            <person name="Guiguen Y."/>
        </authorList>
    </citation>
    <scope>NUCLEOTIDE SEQUENCE [LARGE SCALE GENOMIC DNA]</scope>
    <source>
        <strain evidence="2">YP-PL-M2</strain>
        <tissue evidence="2">Blood</tissue>
    </source>
</reference>
<accession>A0A484DEJ4</accession>
<feature type="region of interest" description="Disordered" evidence="1">
    <location>
        <begin position="115"/>
        <end position="158"/>
    </location>
</feature>
<feature type="compositionally biased region" description="Basic and acidic residues" evidence="1">
    <location>
        <begin position="115"/>
        <end position="135"/>
    </location>
</feature>
<protein>
    <submittedName>
        <fullName evidence="2">Uncharacterized protein</fullName>
    </submittedName>
</protein>
<keyword evidence="3" id="KW-1185">Reference proteome</keyword>
<comment type="caution">
    <text evidence="2">The sequence shown here is derived from an EMBL/GenBank/DDBJ whole genome shotgun (WGS) entry which is preliminary data.</text>
</comment>
<sequence length="168" mass="18928">MLVTATKFNGPKLKRLFERRTPLAAVDIHANMYANAIAQYYNQRSDVPPPDKQGEGDDKEISSSSDDAFEELPVRPKRSSMKKETDYVRVKPGGATRSLDANALLKDSNVYGLGRKGEVRYTSRTKTDKVVKKQGEVGAQSRSGRRDNKEDDDDYEVSYTRVTIKLKH</sequence>
<dbReference type="EMBL" id="SCKG01000004">
    <property type="protein sequence ID" value="TDH13494.1"/>
    <property type="molecule type" value="Genomic_DNA"/>
</dbReference>
<dbReference type="AlphaFoldDB" id="A0A484DEJ4"/>
<evidence type="ECO:0000313" key="2">
    <source>
        <dbReference type="EMBL" id="TDH13494.1"/>
    </source>
</evidence>
<organism evidence="2 3">
    <name type="scientific">Perca flavescens</name>
    <name type="common">American yellow perch</name>
    <name type="synonym">Morone flavescens</name>
    <dbReference type="NCBI Taxonomy" id="8167"/>
    <lineage>
        <taxon>Eukaryota</taxon>
        <taxon>Metazoa</taxon>
        <taxon>Chordata</taxon>
        <taxon>Craniata</taxon>
        <taxon>Vertebrata</taxon>
        <taxon>Euteleostomi</taxon>
        <taxon>Actinopterygii</taxon>
        <taxon>Neopterygii</taxon>
        <taxon>Teleostei</taxon>
        <taxon>Neoteleostei</taxon>
        <taxon>Acanthomorphata</taxon>
        <taxon>Eupercaria</taxon>
        <taxon>Perciformes</taxon>
        <taxon>Percoidei</taxon>
        <taxon>Percidae</taxon>
        <taxon>Percinae</taxon>
        <taxon>Perca</taxon>
    </lineage>
</organism>
<evidence type="ECO:0000313" key="3">
    <source>
        <dbReference type="Proteomes" id="UP000295070"/>
    </source>
</evidence>
<name>A0A484DEJ4_PERFV</name>
<evidence type="ECO:0000256" key="1">
    <source>
        <dbReference type="SAM" id="MobiDB-lite"/>
    </source>
</evidence>
<feature type="region of interest" description="Disordered" evidence="1">
    <location>
        <begin position="43"/>
        <end position="94"/>
    </location>
</feature>